<dbReference type="STRING" id="197461.A3843_02315"/>
<protein>
    <recommendedName>
        <fullName evidence="3">Transglycosylase SLT domain-containing protein</fullName>
    </recommendedName>
</protein>
<dbReference type="RefSeq" id="WP_028480303.1">
    <property type="nucleotide sequence ID" value="NZ_LVVZ01000005.1"/>
</dbReference>
<evidence type="ECO:0000313" key="1">
    <source>
        <dbReference type="EMBL" id="OKL45201.1"/>
    </source>
</evidence>
<reference evidence="1 2" key="1">
    <citation type="submission" date="2016-03" db="EMBL/GenBank/DDBJ databases">
        <title>Genome sequence of Nesiotobacter sp. nov., a moderately halophilic alphaproteobacterium isolated from the Yellow Sea, China.</title>
        <authorList>
            <person name="Zhang G."/>
            <person name="Zhang R."/>
        </authorList>
    </citation>
    <scope>NUCLEOTIDE SEQUENCE [LARGE SCALE GENOMIC DNA]</scope>
    <source>
        <strain evidence="1 2">WB1-6</strain>
    </source>
</reference>
<dbReference type="InterPro" id="IPR023346">
    <property type="entry name" value="Lysozyme-like_dom_sf"/>
</dbReference>
<evidence type="ECO:0008006" key="3">
    <source>
        <dbReference type="Google" id="ProtNLM"/>
    </source>
</evidence>
<dbReference type="Gene3D" id="1.10.530.10">
    <property type="match status" value="1"/>
</dbReference>
<dbReference type="SUPFAM" id="SSF53955">
    <property type="entry name" value="Lysozyme-like"/>
    <property type="match status" value="1"/>
</dbReference>
<dbReference type="Proteomes" id="UP000185783">
    <property type="component" value="Unassembled WGS sequence"/>
</dbReference>
<accession>A0A1U7JKN1</accession>
<dbReference type="EMBL" id="LVVZ01000005">
    <property type="protein sequence ID" value="OKL45201.1"/>
    <property type="molecule type" value="Genomic_DNA"/>
</dbReference>
<organism evidence="1 2">
    <name type="scientific">Pseudovibrio exalbescens</name>
    <dbReference type="NCBI Taxonomy" id="197461"/>
    <lineage>
        <taxon>Bacteria</taxon>
        <taxon>Pseudomonadati</taxon>
        <taxon>Pseudomonadota</taxon>
        <taxon>Alphaproteobacteria</taxon>
        <taxon>Hyphomicrobiales</taxon>
        <taxon>Stappiaceae</taxon>
        <taxon>Pseudovibrio</taxon>
    </lineage>
</organism>
<comment type="caution">
    <text evidence="1">The sequence shown here is derived from an EMBL/GenBank/DDBJ whole genome shotgun (WGS) entry which is preliminary data.</text>
</comment>
<sequence>MKVVGDASISNRIERAFESASQTTGTPFGYLVQAAARESAMDPQAKAPTSSATGLFQFIESTWLETLKKNGSDLGLEDYSRHIDVTPGGDYVVKNPQLREQLLDLRHDPEVSALVAGAFTQANHQELTNKLNRPPSTGELYVAHFLGASGGARLITASEQTPEVEAATLFPKQARANKNIFYERDGSARTVASVYDRLVNEFAETEMTIAAKQVLQPDERDVGGKDADQQRSSMAEADVIHSRILTAWATSGRHPGAPFEALFTNQAEADRASALSASVSSAFQAQEQTAADAFAAVPKPRPAGAPLDLTGFLNHGAIKSTRG</sequence>
<keyword evidence="2" id="KW-1185">Reference proteome</keyword>
<dbReference type="AlphaFoldDB" id="A0A1U7JKN1"/>
<name>A0A1U7JKN1_9HYPH</name>
<proteinExistence type="predicted"/>
<evidence type="ECO:0000313" key="2">
    <source>
        <dbReference type="Proteomes" id="UP000185783"/>
    </source>
</evidence>
<gene>
    <name evidence="1" type="ORF">A3843_02315</name>
</gene>